<dbReference type="InterPro" id="IPR050816">
    <property type="entry name" value="Flavin-dep_Halogenase_NPB"/>
</dbReference>
<evidence type="ECO:0000313" key="2">
    <source>
        <dbReference type="Proteomes" id="UP001218579"/>
    </source>
</evidence>
<sequence>MNKLKVVIVGGGTSGWMTAAAFAGVTKREQVEVQLIESDEIGTVGVGEATLPHIKDFNDYIGINEAEFMRKTQATIKLGIEFVDWGKIGNRYFHPFGKFGAPMGATDFFQMWLRARKEGLEAPLEDFCYAIVASKQNRFEFPSRDGNSVKASYAYAYHFDAFLYARFLREFSEARGIIRTEGKITDVTLDQHSGDIRSVTLASGEVVTGDLFIDCSGFRGLLISGALKVGYQDWTPWLPCDRAVAVPCDRTTNEITPYTRSTARAAGWQWHIPLQHRTGNGYVYSSRFISDDEAAATLLANLDGAAQADPRPLRFTAGRREKCWHKNCVTIGLASGFLEPLESTSIYLVQMAITFLLRLLPREHVMDQTLEDEFNRLIDVEYERVRDFLILHYHANTRTDAPMWQYCRDMDIPDSLRDKIARFKHRGYIHAYADGLFAPPSWQAVFFGQDIVPERYDALAEVMDRDVLLTRMTDLRTLIADGVSTMPGHDDFIRGYCDAGKAIEAVR</sequence>
<dbReference type="PANTHER" id="PTHR43747">
    <property type="entry name" value="FAD-BINDING PROTEIN"/>
    <property type="match status" value="1"/>
</dbReference>
<dbReference type="EMBL" id="JAQQKV010000001">
    <property type="protein sequence ID" value="MDC7674509.1"/>
    <property type="molecule type" value="Genomic_DNA"/>
</dbReference>
<gene>
    <name evidence="1" type="ORF">PQU98_00035</name>
</gene>
<dbReference type="Proteomes" id="UP001218579">
    <property type="component" value="Unassembled WGS sequence"/>
</dbReference>
<dbReference type="InterPro" id="IPR036188">
    <property type="entry name" value="FAD/NAD-bd_sf"/>
</dbReference>
<dbReference type="Gene3D" id="3.50.50.60">
    <property type="entry name" value="FAD/NAD(P)-binding domain"/>
    <property type="match status" value="1"/>
</dbReference>
<reference evidence="1 2" key="1">
    <citation type="submission" date="2023-01" db="EMBL/GenBank/DDBJ databases">
        <title>Novel species of the genus Asticcacaulis isolated from rivers.</title>
        <authorList>
            <person name="Lu H."/>
        </authorList>
    </citation>
    <scope>NUCLEOTIDE SEQUENCE [LARGE SCALE GENOMIC DNA]</scope>
    <source>
        <strain evidence="1 2">LKC15W</strain>
    </source>
</reference>
<dbReference type="InterPro" id="IPR006905">
    <property type="entry name" value="Flavin_halogenase"/>
</dbReference>
<dbReference type="PANTHER" id="PTHR43747:SF4">
    <property type="entry name" value="FLAVIN-DEPENDENT TRYPTOPHAN HALOGENASE"/>
    <property type="match status" value="1"/>
</dbReference>
<dbReference type="RefSeq" id="WP_272742838.1">
    <property type="nucleotide sequence ID" value="NZ_JAQQKV010000001.1"/>
</dbReference>
<proteinExistence type="predicted"/>
<evidence type="ECO:0000313" key="1">
    <source>
        <dbReference type="EMBL" id="MDC7674509.1"/>
    </source>
</evidence>
<dbReference type="InterPro" id="IPR033856">
    <property type="entry name" value="Trp_halogen"/>
</dbReference>
<name>A0ABT5HE13_9CAUL</name>
<organism evidence="1 2">
    <name type="scientific">Asticcacaulis machinosus</name>
    <dbReference type="NCBI Taxonomy" id="2984211"/>
    <lineage>
        <taxon>Bacteria</taxon>
        <taxon>Pseudomonadati</taxon>
        <taxon>Pseudomonadota</taxon>
        <taxon>Alphaproteobacteria</taxon>
        <taxon>Caulobacterales</taxon>
        <taxon>Caulobacteraceae</taxon>
        <taxon>Asticcacaulis</taxon>
    </lineage>
</organism>
<keyword evidence="2" id="KW-1185">Reference proteome</keyword>
<accession>A0ABT5HE13</accession>
<dbReference type="PIRSF" id="PIRSF011396">
    <property type="entry name" value="Trp_halogenase"/>
    <property type="match status" value="1"/>
</dbReference>
<dbReference type="Pfam" id="PF04820">
    <property type="entry name" value="Trp_halogenase"/>
    <property type="match status" value="1"/>
</dbReference>
<protein>
    <submittedName>
        <fullName evidence="1">Tryptophan 7-halogenase</fullName>
    </submittedName>
</protein>
<comment type="caution">
    <text evidence="1">The sequence shown here is derived from an EMBL/GenBank/DDBJ whole genome shotgun (WGS) entry which is preliminary data.</text>
</comment>
<dbReference type="SUPFAM" id="SSF51905">
    <property type="entry name" value="FAD/NAD(P)-binding domain"/>
    <property type="match status" value="1"/>
</dbReference>